<dbReference type="InterPro" id="IPR039426">
    <property type="entry name" value="TonB-dep_rcpt-like"/>
</dbReference>
<dbReference type="Gene3D" id="2.60.40.1120">
    <property type="entry name" value="Carboxypeptidase-like, regulatory domain"/>
    <property type="match status" value="1"/>
</dbReference>
<feature type="signal peptide" evidence="10">
    <location>
        <begin position="1"/>
        <end position="22"/>
    </location>
</feature>
<feature type="domain" description="TonB-dependent receptor plug" evidence="12">
    <location>
        <begin position="118"/>
        <end position="224"/>
    </location>
</feature>
<dbReference type="PROSITE" id="PS52016">
    <property type="entry name" value="TONB_DEPENDENT_REC_3"/>
    <property type="match status" value="1"/>
</dbReference>
<dbReference type="InterPro" id="IPR000531">
    <property type="entry name" value="Beta-barrel_TonB"/>
</dbReference>
<protein>
    <submittedName>
        <fullName evidence="13">SusC/RagA family TonB-linked outer membrane protein</fullName>
    </submittedName>
</protein>
<sequence>MRSKFKWIFTLVLALTMQLSFAQGKTVTGTVSDASGPLPGANVVVKETKAGVQTDVDGKFAIKVDQGQTLVFSFVGMADKEVKVGASNSVNVKLAEGGIALGEVVVTGALGIQKKANAQTYSAAVVKSEQINQAAQPNAVLALVGKVSGLQINTTNTGVNSSTRVVLRGNRSLTQSSEALVVIDNAISSLTAFQQIPPEQIENVNVIKGAQGAALYGQQGGNGVIVVTTKKGSKGSKPTVQLTSSIDFEEVAYVPQRQRRYGQGWSGQHINYENGAWGAEFDGVMRPTGLQQADGSFVMAPYRSIKDNIKEFFQTGTIAQNGVSISAGDENGYASLLANRQATDFVVEGDQLKRNAFIFRAGKKLGKWSIDGNASYTTQKIETTSPELYRELLQAATNIPVERFARPFNQYHWTSYYNSPYWTRENIRNESRQDRFRGQVDLGYKFNDNISARYTFNVNQIQSSTLSYTNEYIDLLKVGGGDQTTISSFDTSNSMARNIYADFIVNFDYELTEKIGFKLNIGNNMQDQYFSSSSVGGDNLTVPGVYNVSNVTGIPRASNTRTRIRTGALFANLDLDYANYLFLNATARNDWSSRLDSSTNSFFYPSVGLSFVPTNAFESLKDNKVLSRAKVYVNLTKNGNDGGIDFADIFDNYVQATGYAFGDLNSFVQSTTGSYRYLKPEIYFNKEVGINLEFFEGRLTLDAAYFRSDNKDLITAISPSYASGLTSLRTNIGKAHTTGGEIDLGFTPIAAKDFNNLGLTWTNRFSYSRAITVVDEVSAQADEVGLQNFASAGLDVGTFAVKGEEFPLIKGIGYERDDQGRIIIDPATGNPIKTTEYINLGKSTPDYILTYNTSVQFKGFQLSATMDYRTGHQFYSSTKQWLSWSGHLYDSALTGRTGFVFPNSSYESAPGVYTANTNIITGGTTYGSYLSYFQDEYAETEENFVLDATAFKVRELSLSYSFQKDMLDRLGLTALRLGINARNPFVVLPKENRNYNDPEQSRSTLIADQGLSVVGQYPVTRTYGFTVNVTF</sequence>
<comment type="similarity">
    <text evidence="8 9">Belongs to the TonB-dependent receptor family.</text>
</comment>
<proteinExistence type="inferred from homology"/>
<accession>A0A7Y8Y3K7</accession>
<keyword evidence="10" id="KW-0732">Signal</keyword>
<dbReference type="EMBL" id="JACBJI010000005">
    <property type="protein sequence ID" value="NYA71871.1"/>
    <property type="molecule type" value="Genomic_DNA"/>
</dbReference>
<dbReference type="SUPFAM" id="SSF56935">
    <property type="entry name" value="Porins"/>
    <property type="match status" value="1"/>
</dbReference>
<dbReference type="InterPro" id="IPR023996">
    <property type="entry name" value="TonB-dep_OMP_SusC/RagA"/>
</dbReference>
<dbReference type="InterPro" id="IPR036942">
    <property type="entry name" value="Beta-barrel_TonB_sf"/>
</dbReference>
<dbReference type="Pfam" id="PF00593">
    <property type="entry name" value="TonB_dep_Rec_b-barrel"/>
    <property type="match status" value="1"/>
</dbReference>
<name>A0A7Y8Y3K7_9FLAO</name>
<keyword evidence="2 8" id="KW-0813">Transport</keyword>
<evidence type="ECO:0000256" key="5">
    <source>
        <dbReference type="ARBA" id="ARBA00023077"/>
    </source>
</evidence>
<dbReference type="GO" id="GO:0009279">
    <property type="term" value="C:cell outer membrane"/>
    <property type="evidence" value="ECO:0007669"/>
    <property type="project" value="UniProtKB-SubCell"/>
</dbReference>
<evidence type="ECO:0000313" key="13">
    <source>
        <dbReference type="EMBL" id="NYA71871.1"/>
    </source>
</evidence>
<dbReference type="InterPro" id="IPR008969">
    <property type="entry name" value="CarboxyPept-like_regulatory"/>
</dbReference>
<dbReference type="Gene3D" id="2.40.170.20">
    <property type="entry name" value="TonB-dependent receptor, beta-barrel domain"/>
    <property type="match status" value="1"/>
</dbReference>
<evidence type="ECO:0000256" key="10">
    <source>
        <dbReference type="SAM" id="SignalP"/>
    </source>
</evidence>
<evidence type="ECO:0000256" key="3">
    <source>
        <dbReference type="ARBA" id="ARBA00022452"/>
    </source>
</evidence>
<comment type="subcellular location">
    <subcellularLocation>
        <location evidence="1 8">Cell outer membrane</location>
        <topology evidence="1 8">Multi-pass membrane protein</topology>
    </subcellularLocation>
</comment>
<evidence type="ECO:0000259" key="11">
    <source>
        <dbReference type="Pfam" id="PF00593"/>
    </source>
</evidence>
<dbReference type="NCBIfam" id="TIGR04056">
    <property type="entry name" value="OMP_RagA_SusC"/>
    <property type="match status" value="1"/>
</dbReference>
<evidence type="ECO:0000313" key="14">
    <source>
        <dbReference type="Proteomes" id="UP000535020"/>
    </source>
</evidence>
<dbReference type="InterPro" id="IPR037066">
    <property type="entry name" value="Plug_dom_sf"/>
</dbReference>
<keyword evidence="14" id="KW-1185">Reference proteome</keyword>
<dbReference type="Gene3D" id="2.170.130.10">
    <property type="entry name" value="TonB-dependent receptor, plug domain"/>
    <property type="match status" value="1"/>
</dbReference>
<evidence type="ECO:0000256" key="4">
    <source>
        <dbReference type="ARBA" id="ARBA00022692"/>
    </source>
</evidence>
<dbReference type="InterPro" id="IPR012910">
    <property type="entry name" value="Plug_dom"/>
</dbReference>
<feature type="domain" description="TonB-dependent receptor-like beta-barrel" evidence="11">
    <location>
        <begin position="414"/>
        <end position="778"/>
    </location>
</feature>
<evidence type="ECO:0000256" key="7">
    <source>
        <dbReference type="ARBA" id="ARBA00023237"/>
    </source>
</evidence>
<gene>
    <name evidence="13" type="ORF">HZF10_13140</name>
</gene>
<dbReference type="Pfam" id="PF07715">
    <property type="entry name" value="Plug"/>
    <property type="match status" value="1"/>
</dbReference>
<comment type="caution">
    <text evidence="13">The sequence shown here is derived from an EMBL/GenBank/DDBJ whole genome shotgun (WGS) entry which is preliminary data.</text>
</comment>
<evidence type="ECO:0000256" key="8">
    <source>
        <dbReference type="PROSITE-ProRule" id="PRU01360"/>
    </source>
</evidence>
<keyword evidence="6 8" id="KW-0472">Membrane</keyword>
<feature type="chain" id="PRO_5031566481" evidence="10">
    <location>
        <begin position="23"/>
        <end position="1031"/>
    </location>
</feature>
<evidence type="ECO:0000256" key="6">
    <source>
        <dbReference type="ARBA" id="ARBA00023136"/>
    </source>
</evidence>
<dbReference type="RefSeq" id="WP_176006678.1">
    <property type="nucleotide sequence ID" value="NZ_JABWMI010000014.1"/>
</dbReference>
<keyword evidence="4 8" id="KW-0812">Transmembrane</keyword>
<keyword evidence="7 8" id="KW-0998">Cell outer membrane</keyword>
<keyword evidence="3 8" id="KW-1134">Transmembrane beta strand</keyword>
<dbReference type="AlphaFoldDB" id="A0A7Y8Y3K7"/>
<keyword evidence="5 9" id="KW-0798">TonB box</keyword>
<evidence type="ECO:0000256" key="2">
    <source>
        <dbReference type="ARBA" id="ARBA00022448"/>
    </source>
</evidence>
<evidence type="ECO:0000259" key="12">
    <source>
        <dbReference type="Pfam" id="PF07715"/>
    </source>
</evidence>
<evidence type="ECO:0000256" key="9">
    <source>
        <dbReference type="RuleBase" id="RU003357"/>
    </source>
</evidence>
<evidence type="ECO:0000256" key="1">
    <source>
        <dbReference type="ARBA" id="ARBA00004571"/>
    </source>
</evidence>
<dbReference type="Pfam" id="PF13715">
    <property type="entry name" value="CarbopepD_reg_2"/>
    <property type="match status" value="1"/>
</dbReference>
<organism evidence="13 14">
    <name type="scientific">Flavobacterium agri</name>
    <dbReference type="NCBI Taxonomy" id="2743471"/>
    <lineage>
        <taxon>Bacteria</taxon>
        <taxon>Pseudomonadati</taxon>
        <taxon>Bacteroidota</taxon>
        <taxon>Flavobacteriia</taxon>
        <taxon>Flavobacteriales</taxon>
        <taxon>Flavobacteriaceae</taxon>
        <taxon>Flavobacterium</taxon>
    </lineage>
</organism>
<reference evidence="13 14" key="1">
    <citation type="submission" date="2020-07" db="EMBL/GenBank/DDBJ databases">
        <authorList>
            <person name="Sun Q."/>
        </authorList>
    </citation>
    <scope>NUCLEOTIDE SEQUENCE [LARGE SCALE GENOMIC DNA]</scope>
    <source>
        <strain evidence="13 14">MAH-1</strain>
    </source>
</reference>
<dbReference type="Proteomes" id="UP000535020">
    <property type="component" value="Unassembled WGS sequence"/>
</dbReference>
<dbReference type="SUPFAM" id="SSF49464">
    <property type="entry name" value="Carboxypeptidase regulatory domain-like"/>
    <property type="match status" value="1"/>
</dbReference>